<gene>
    <name evidence="3" type="ORF">C5750_06170</name>
</gene>
<dbReference type="InterPro" id="IPR026841">
    <property type="entry name" value="Aur1/Ipt1"/>
</dbReference>
<keyword evidence="1" id="KW-0812">Transmembrane</keyword>
<keyword evidence="1" id="KW-0472">Membrane</keyword>
<protein>
    <recommendedName>
        <fullName evidence="2">Inositolphosphotransferase Aur1/Ipt1 domain-containing protein</fullName>
    </recommendedName>
</protein>
<evidence type="ECO:0000256" key="1">
    <source>
        <dbReference type="SAM" id="Phobius"/>
    </source>
</evidence>
<feature type="transmembrane region" description="Helical" evidence="1">
    <location>
        <begin position="63"/>
        <end position="88"/>
    </location>
</feature>
<proteinExistence type="predicted"/>
<accession>A0A2S9JZB1</accession>
<feature type="transmembrane region" description="Helical" evidence="1">
    <location>
        <begin position="248"/>
        <end position="269"/>
    </location>
</feature>
<keyword evidence="4" id="KW-1185">Reference proteome</keyword>
<feature type="transmembrane region" description="Helical" evidence="1">
    <location>
        <begin position="275"/>
        <end position="299"/>
    </location>
</feature>
<evidence type="ECO:0000313" key="3">
    <source>
        <dbReference type="EMBL" id="PRD58676.1"/>
    </source>
</evidence>
<feature type="transmembrane region" description="Helical" evidence="1">
    <location>
        <begin position="9"/>
        <end position="28"/>
    </location>
</feature>
<name>A0A2S9JZB1_9HYPH</name>
<dbReference type="Pfam" id="PF14378">
    <property type="entry name" value="PAP2_3"/>
    <property type="match status" value="1"/>
</dbReference>
<dbReference type="Proteomes" id="UP000238563">
    <property type="component" value="Unassembled WGS sequence"/>
</dbReference>
<dbReference type="RefSeq" id="WP_105732902.1">
    <property type="nucleotide sequence ID" value="NZ_PVBT01000001.1"/>
</dbReference>
<evidence type="ECO:0000259" key="2">
    <source>
        <dbReference type="Pfam" id="PF14378"/>
    </source>
</evidence>
<feature type="transmembrane region" description="Helical" evidence="1">
    <location>
        <begin position="157"/>
        <end position="175"/>
    </location>
</feature>
<reference evidence="3 4" key="1">
    <citation type="submission" date="2018-02" db="EMBL/GenBank/DDBJ databases">
        <title>The draft genome of Phyllobacterium myrsinacearum DSM5892.</title>
        <authorList>
            <person name="Li L."/>
            <person name="Liu L."/>
            <person name="Zhang X."/>
            <person name="Wang T."/>
        </authorList>
    </citation>
    <scope>NUCLEOTIDE SEQUENCE [LARGE SCALE GENOMIC DNA]</scope>
    <source>
        <strain evidence="3 4">DSM 5892</strain>
    </source>
</reference>
<evidence type="ECO:0000313" key="4">
    <source>
        <dbReference type="Proteomes" id="UP000238563"/>
    </source>
</evidence>
<dbReference type="EMBL" id="PVBT01000001">
    <property type="protein sequence ID" value="PRD58676.1"/>
    <property type="molecule type" value="Genomic_DNA"/>
</dbReference>
<feature type="transmembrane region" description="Helical" evidence="1">
    <location>
        <begin position="34"/>
        <end position="54"/>
    </location>
</feature>
<organism evidence="3 4">
    <name type="scientific">Phyllobacterium myrsinacearum</name>
    <dbReference type="NCBI Taxonomy" id="28101"/>
    <lineage>
        <taxon>Bacteria</taxon>
        <taxon>Pseudomonadati</taxon>
        <taxon>Pseudomonadota</taxon>
        <taxon>Alphaproteobacteria</taxon>
        <taxon>Hyphomicrobiales</taxon>
        <taxon>Phyllobacteriaceae</taxon>
        <taxon>Phyllobacterium</taxon>
    </lineage>
</organism>
<feature type="transmembrane region" description="Helical" evidence="1">
    <location>
        <begin position="126"/>
        <end position="145"/>
    </location>
</feature>
<comment type="caution">
    <text evidence="3">The sequence shown here is derived from an EMBL/GenBank/DDBJ whole genome shotgun (WGS) entry which is preliminary data.</text>
</comment>
<dbReference type="AlphaFoldDB" id="A0A2S9JZB1"/>
<dbReference type="OrthoDB" id="7584858at2"/>
<sequence>MILHPAEKICAGIVAALFVIDAVLIAVKDVGVDWFNYAVVCAIGGTSIAIGHIYRTIRGEEKIALAATGAGLFILFTIAGSIFNYLLLPVGDRRIDPLLARLDAAIGFSWTDAVVYVAEMPALGTALRWIYASSMPQLVVIVLILGFSGQRERLHRFLLTGIAGALISIAVWALFPSSGPAAFEVLPPGVSDSFAMIVGNSYGAELNRLVLEGPVFLSPADALGLIAFPSFHTVMACMAVWFMVRTPFAFPVFIIVNTLMLPAILVQGGHHLVDVIGGFAVFGLALLASKLLMTVTLVFQRYPTVSAASPQRLPS</sequence>
<feature type="domain" description="Inositolphosphotransferase Aur1/Ipt1" evidence="2">
    <location>
        <begin position="99"/>
        <end position="287"/>
    </location>
</feature>
<feature type="transmembrane region" description="Helical" evidence="1">
    <location>
        <begin position="222"/>
        <end position="241"/>
    </location>
</feature>
<dbReference type="GO" id="GO:0016020">
    <property type="term" value="C:membrane"/>
    <property type="evidence" value="ECO:0007669"/>
    <property type="project" value="UniProtKB-SubCell"/>
</dbReference>
<keyword evidence="1" id="KW-1133">Transmembrane helix</keyword>